<feature type="domain" description="RecX third three-helical" evidence="7">
    <location>
        <begin position="108"/>
        <end position="152"/>
    </location>
</feature>
<organism evidence="8 9">
    <name type="scientific">Hanamia caeni</name>
    <dbReference type="NCBI Taxonomy" id="2294116"/>
    <lineage>
        <taxon>Bacteria</taxon>
        <taxon>Pseudomonadati</taxon>
        <taxon>Bacteroidota</taxon>
        <taxon>Chitinophagia</taxon>
        <taxon>Chitinophagales</taxon>
        <taxon>Chitinophagaceae</taxon>
        <taxon>Hanamia</taxon>
    </lineage>
</organism>
<comment type="similarity">
    <text evidence="2 5">Belongs to the RecX family.</text>
</comment>
<evidence type="ECO:0000256" key="1">
    <source>
        <dbReference type="ARBA" id="ARBA00004496"/>
    </source>
</evidence>
<evidence type="ECO:0000256" key="2">
    <source>
        <dbReference type="ARBA" id="ARBA00009695"/>
    </source>
</evidence>
<dbReference type="PANTHER" id="PTHR33602">
    <property type="entry name" value="REGULATORY PROTEIN RECX FAMILY PROTEIN"/>
    <property type="match status" value="1"/>
</dbReference>
<accession>A0A3M9NPB2</accession>
<keyword evidence="4 5" id="KW-0963">Cytoplasm</keyword>
<dbReference type="HAMAP" id="MF_01114">
    <property type="entry name" value="RecX"/>
    <property type="match status" value="1"/>
</dbReference>
<dbReference type="InterPro" id="IPR053925">
    <property type="entry name" value="RecX_HTH_3rd"/>
</dbReference>
<dbReference type="InterPro" id="IPR003783">
    <property type="entry name" value="Regulatory_RecX"/>
</dbReference>
<dbReference type="EMBL" id="RJJR01000002">
    <property type="protein sequence ID" value="RNI39013.1"/>
    <property type="molecule type" value="Genomic_DNA"/>
</dbReference>
<dbReference type="Proteomes" id="UP000267223">
    <property type="component" value="Unassembled WGS sequence"/>
</dbReference>
<dbReference type="Gene3D" id="1.10.10.10">
    <property type="entry name" value="Winged helix-like DNA-binding domain superfamily/Winged helix DNA-binding domain"/>
    <property type="match status" value="3"/>
</dbReference>
<evidence type="ECO:0000259" key="6">
    <source>
        <dbReference type="Pfam" id="PF02631"/>
    </source>
</evidence>
<evidence type="ECO:0000313" key="8">
    <source>
        <dbReference type="EMBL" id="RNI39013.1"/>
    </source>
</evidence>
<feature type="domain" description="RecX second three-helical" evidence="6">
    <location>
        <begin position="57"/>
        <end position="98"/>
    </location>
</feature>
<dbReference type="OrthoDB" id="1523826at2"/>
<gene>
    <name evidence="5" type="primary">recX</name>
    <name evidence="8" type="ORF">EFY79_04980</name>
</gene>
<dbReference type="Pfam" id="PF02631">
    <property type="entry name" value="RecX_HTH2"/>
    <property type="match status" value="1"/>
</dbReference>
<dbReference type="Pfam" id="PF21981">
    <property type="entry name" value="RecX_HTH3"/>
    <property type="match status" value="1"/>
</dbReference>
<keyword evidence="9" id="KW-1185">Reference proteome</keyword>
<sequence length="159" mass="19056">MAFQTFTPEQSLLKIKQYCAYQERCHSEVRDKLYSFGLHQNEVDEIISTLITENYLNEERFAVHFAGGKFRMKQWGKIKIRQALKNKQVSEYCSRKALKEIDNNEYRQAFFKLAEQKLKTLKTEKNIFIKKRKLQDFLLQKGYEREMITDAVKNMIAKR</sequence>
<dbReference type="AlphaFoldDB" id="A0A3M9NPB2"/>
<dbReference type="GO" id="GO:0005737">
    <property type="term" value="C:cytoplasm"/>
    <property type="evidence" value="ECO:0007669"/>
    <property type="project" value="UniProtKB-SubCell"/>
</dbReference>
<comment type="subcellular location">
    <subcellularLocation>
        <location evidence="1 5">Cytoplasm</location>
    </subcellularLocation>
</comment>
<evidence type="ECO:0000256" key="5">
    <source>
        <dbReference type="HAMAP-Rule" id="MF_01114"/>
    </source>
</evidence>
<dbReference type="GO" id="GO:0006282">
    <property type="term" value="P:regulation of DNA repair"/>
    <property type="evidence" value="ECO:0007669"/>
    <property type="project" value="UniProtKB-UniRule"/>
</dbReference>
<dbReference type="InterPro" id="IPR053924">
    <property type="entry name" value="RecX_HTH_2nd"/>
</dbReference>
<evidence type="ECO:0000256" key="3">
    <source>
        <dbReference type="ARBA" id="ARBA00018111"/>
    </source>
</evidence>
<name>A0A3M9NPB2_9BACT</name>
<dbReference type="RefSeq" id="WP_123119578.1">
    <property type="nucleotide sequence ID" value="NZ_RJJR01000002.1"/>
</dbReference>
<protein>
    <recommendedName>
        <fullName evidence="3 5">Regulatory protein RecX</fullName>
    </recommendedName>
</protein>
<comment type="function">
    <text evidence="5">Modulates RecA activity.</text>
</comment>
<dbReference type="InterPro" id="IPR036388">
    <property type="entry name" value="WH-like_DNA-bd_sf"/>
</dbReference>
<dbReference type="PANTHER" id="PTHR33602:SF1">
    <property type="entry name" value="REGULATORY PROTEIN RECX FAMILY PROTEIN"/>
    <property type="match status" value="1"/>
</dbReference>
<evidence type="ECO:0000256" key="4">
    <source>
        <dbReference type="ARBA" id="ARBA00022490"/>
    </source>
</evidence>
<comment type="caution">
    <text evidence="8">The sequence shown here is derived from an EMBL/GenBank/DDBJ whole genome shotgun (WGS) entry which is preliminary data.</text>
</comment>
<proteinExistence type="inferred from homology"/>
<reference evidence="8 9" key="1">
    <citation type="submission" date="2018-11" db="EMBL/GenBank/DDBJ databases">
        <title>Draft genome sequence of Ferruginibacter sp. BO-59.</title>
        <authorList>
            <person name="Im W.T."/>
        </authorList>
    </citation>
    <scope>NUCLEOTIDE SEQUENCE [LARGE SCALE GENOMIC DNA]</scope>
    <source>
        <strain evidence="8 9">BO-59</strain>
    </source>
</reference>
<evidence type="ECO:0000313" key="9">
    <source>
        <dbReference type="Proteomes" id="UP000267223"/>
    </source>
</evidence>
<evidence type="ECO:0000259" key="7">
    <source>
        <dbReference type="Pfam" id="PF21981"/>
    </source>
</evidence>